<comment type="subcellular location">
    <subcellularLocation>
        <location evidence="1">Mitochondrion</location>
    </subcellularLocation>
</comment>
<sequence>MLITRVLFAKKVKAKDVLVMLESIVSGHKVNLIRPRLDEKMEVIRFDPWIRTMCIYKEKKKVRSM</sequence>
<evidence type="ECO:0000313" key="9">
    <source>
        <dbReference type="Proteomes" id="UP000076858"/>
    </source>
</evidence>
<organism evidence="8 9">
    <name type="scientific">Daphnia magna</name>
    <dbReference type="NCBI Taxonomy" id="35525"/>
    <lineage>
        <taxon>Eukaryota</taxon>
        <taxon>Metazoa</taxon>
        <taxon>Ecdysozoa</taxon>
        <taxon>Arthropoda</taxon>
        <taxon>Crustacea</taxon>
        <taxon>Branchiopoda</taxon>
        <taxon>Diplostraca</taxon>
        <taxon>Cladocera</taxon>
        <taxon>Anomopoda</taxon>
        <taxon>Daphniidae</taxon>
        <taxon>Daphnia</taxon>
    </lineage>
</organism>
<keyword evidence="9" id="KW-1185">Reference proteome</keyword>
<dbReference type="Gene3D" id="2.20.28.120">
    <property type="entry name" value="Ribosomal protein L33"/>
    <property type="match status" value="1"/>
</dbReference>
<protein>
    <recommendedName>
        <fullName evidence="6">Large ribosomal subunit protein bL33m</fullName>
    </recommendedName>
    <alternativeName>
        <fullName evidence="7">39S ribosomal protein L33, mitochondrial</fullName>
    </alternativeName>
</protein>
<evidence type="ECO:0000256" key="7">
    <source>
        <dbReference type="ARBA" id="ARBA00035436"/>
    </source>
</evidence>
<dbReference type="SUPFAM" id="SSF57829">
    <property type="entry name" value="Zn-binding ribosomal proteins"/>
    <property type="match status" value="1"/>
</dbReference>
<reference evidence="8 9" key="1">
    <citation type="submission" date="2016-03" db="EMBL/GenBank/DDBJ databases">
        <title>EvidentialGene: Evidence-directed Construction of Genes on Genomes.</title>
        <authorList>
            <person name="Gilbert D.G."/>
            <person name="Choi J.-H."/>
            <person name="Mockaitis K."/>
            <person name="Colbourne J."/>
            <person name="Pfrender M."/>
        </authorList>
    </citation>
    <scope>NUCLEOTIDE SEQUENCE [LARGE SCALE GENOMIC DNA]</scope>
    <source>
        <strain evidence="8 9">Xinb3</strain>
        <tissue evidence="8">Complete organism</tissue>
    </source>
</reference>
<evidence type="ECO:0000256" key="3">
    <source>
        <dbReference type="ARBA" id="ARBA00022980"/>
    </source>
</evidence>
<evidence type="ECO:0000256" key="1">
    <source>
        <dbReference type="ARBA" id="ARBA00004173"/>
    </source>
</evidence>
<dbReference type="GO" id="GO:0006412">
    <property type="term" value="P:translation"/>
    <property type="evidence" value="ECO:0007669"/>
    <property type="project" value="InterPro"/>
</dbReference>
<dbReference type="GO" id="GO:1990904">
    <property type="term" value="C:ribonucleoprotein complex"/>
    <property type="evidence" value="ECO:0007669"/>
    <property type="project" value="UniProtKB-KW"/>
</dbReference>
<evidence type="ECO:0000256" key="6">
    <source>
        <dbReference type="ARBA" id="ARBA00035275"/>
    </source>
</evidence>
<keyword evidence="3 8" id="KW-0689">Ribosomal protein</keyword>
<gene>
    <name evidence="8" type="ORF">APZ42_022154</name>
</gene>
<keyword evidence="4" id="KW-0496">Mitochondrion</keyword>
<dbReference type="GO" id="GO:0005840">
    <property type="term" value="C:ribosome"/>
    <property type="evidence" value="ECO:0007669"/>
    <property type="project" value="UniProtKB-KW"/>
</dbReference>
<dbReference type="InterPro" id="IPR052008">
    <property type="entry name" value="Mitoribosomal_protein_bL33"/>
</dbReference>
<dbReference type="AlphaFoldDB" id="A0A164W2K9"/>
<proteinExistence type="inferred from homology"/>
<comment type="similarity">
    <text evidence="2">Belongs to the bacterial ribosomal protein bL33 family.</text>
</comment>
<dbReference type="STRING" id="35525.A0A164W2K9"/>
<comment type="caution">
    <text evidence="8">The sequence shown here is derived from an EMBL/GenBank/DDBJ whole genome shotgun (WGS) entry which is preliminary data.</text>
</comment>
<dbReference type="InterPro" id="IPR011332">
    <property type="entry name" value="Ribosomal_zn-bd"/>
</dbReference>
<dbReference type="PANTHER" id="PTHR47037">
    <property type="entry name" value="39S RIBOSOMAL PROTEIN L33, MITOCHONDRIAL"/>
    <property type="match status" value="1"/>
</dbReference>
<dbReference type="EMBL" id="LRGB01001348">
    <property type="protein sequence ID" value="KZS12893.1"/>
    <property type="molecule type" value="Genomic_DNA"/>
</dbReference>
<dbReference type="PANTHER" id="PTHR47037:SF1">
    <property type="entry name" value="LARGE RIBOSOMAL SUBUNIT PROTEIN BL33M"/>
    <property type="match status" value="1"/>
</dbReference>
<evidence type="ECO:0000256" key="5">
    <source>
        <dbReference type="ARBA" id="ARBA00023274"/>
    </source>
</evidence>
<evidence type="ECO:0000256" key="2">
    <source>
        <dbReference type="ARBA" id="ARBA00007596"/>
    </source>
</evidence>
<evidence type="ECO:0000256" key="4">
    <source>
        <dbReference type="ARBA" id="ARBA00023128"/>
    </source>
</evidence>
<dbReference type="GO" id="GO:0005739">
    <property type="term" value="C:mitochondrion"/>
    <property type="evidence" value="ECO:0007669"/>
    <property type="project" value="UniProtKB-SubCell"/>
</dbReference>
<keyword evidence="5" id="KW-0687">Ribonucleoprotein</keyword>
<accession>A0A164W2K9</accession>
<name>A0A164W2K9_9CRUS</name>
<evidence type="ECO:0000313" key="8">
    <source>
        <dbReference type="EMBL" id="KZS12893.1"/>
    </source>
</evidence>
<dbReference type="Proteomes" id="UP000076858">
    <property type="component" value="Unassembled WGS sequence"/>
</dbReference>
<dbReference type="InterPro" id="IPR038584">
    <property type="entry name" value="Ribosomal_bL33_sf"/>
</dbReference>